<reference evidence="1 2" key="1">
    <citation type="journal article" date="2014" name="Agronomy (Basel)">
        <title>A Draft Genome Sequence for Ensete ventricosum, the Drought-Tolerant Tree Against Hunger.</title>
        <authorList>
            <person name="Harrison J."/>
            <person name="Moore K.A."/>
            <person name="Paszkiewicz K."/>
            <person name="Jones T."/>
            <person name="Grant M."/>
            <person name="Ambacheew D."/>
            <person name="Muzemil S."/>
            <person name="Studholme D.J."/>
        </authorList>
    </citation>
    <scope>NUCLEOTIDE SEQUENCE [LARGE SCALE GENOMIC DNA]</scope>
</reference>
<dbReference type="Proteomes" id="UP000287651">
    <property type="component" value="Unassembled WGS sequence"/>
</dbReference>
<comment type="caution">
    <text evidence="1">The sequence shown here is derived from an EMBL/GenBank/DDBJ whole genome shotgun (WGS) entry which is preliminary data.</text>
</comment>
<sequence>MRAEPHHTYSVLRTQPRFHGANGRGCRRADSRRRFPTAVSCHSLFAADAAPAHIVVSRTNRICSAPQLIRGGGEEEEEAEAFASLLCLGCGSRTEEEKQHKCMCKLEMRETNPRRRWGPAEIEWGIAL</sequence>
<accession>A0A444D742</accession>
<proteinExistence type="predicted"/>
<evidence type="ECO:0000313" key="1">
    <source>
        <dbReference type="EMBL" id="RRT45974.1"/>
    </source>
</evidence>
<dbReference type="AlphaFoldDB" id="A0A444D742"/>
<organism evidence="1 2">
    <name type="scientific">Ensete ventricosum</name>
    <name type="common">Abyssinian banana</name>
    <name type="synonym">Musa ensete</name>
    <dbReference type="NCBI Taxonomy" id="4639"/>
    <lineage>
        <taxon>Eukaryota</taxon>
        <taxon>Viridiplantae</taxon>
        <taxon>Streptophyta</taxon>
        <taxon>Embryophyta</taxon>
        <taxon>Tracheophyta</taxon>
        <taxon>Spermatophyta</taxon>
        <taxon>Magnoliopsida</taxon>
        <taxon>Liliopsida</taxon>
        <taxon>Zingiberales</taxon>
        <taxon>Musaceae</taxon>
        <taxon>Ensete</taxon>
    </lineage>
</organism>
<name>A0A444D742_ENSVE</name>
<gene>
    <name evidence="1" type="ORF">B296_00028131</name>
</gene>
<evidence type="ECO:0000313" key="2">
    <source>
        <dbReference type="Proteomes" id="UP000287651"/>
    </source>
</evidence>
<dbReference type="EMBL" id="AMZH03015486">
    <property type="protein sequence ID" value="RRT45974.1"/>
    <property type="molecule type" value="Genomic_DNA"/>
</dbReference>
<protein>
    <submittedName>
        <fullName evidence="1">Uncharacterized protein</fullName>
    </submittedName>
</protein>